<evidence type="ECO:0000313" key="2">
    <source>
        <dbReference type="Proteomes" id="UP000011524"/>
    </source>
</evidence>
<comment type="caution">
    <text evidence="1">The sequence shown here is derived from an EMBL/GenBank/DDBJ whole genome shotgun (WGS) entry which is preliminary data.</text>
</comment>
<dbReference type="eggNOG" id="arCOG06861">
    <property type="taxonomic scope" value="Archaea"/>
</dbReference>
<protein>
    <submittedName>
        <fullName evidence="1">Uncharacterized protein</fullName>
    </submittedName>
</protein>
<sequence length="385" mass="42840">MQIQTTEIDPDSLSTHKNVKIQEKEFDTPAKALQVGKLRGSEDVSPLARGVVEIYKRANAVALRNSRDGWTGLADGLKSQAKSAEDDEVVIPFIGYRDTATLTKENAREIAKLQTNYGDLLTVPLMKPLVDGADNGDGRTEPEVASIIENTENYLEAVDELKIQKPVMGVLPPISEDCTKALIDLYMDHGLRAYCIDFSRRSPMAKSQLDNVMNPMLQTLTEYNIREDSLTYAVNANDSRPVSDGRRTADSMYAYTIGIDIVGDNHISPNWPEEVFEEMGGGEVKLRLFDGETVSVVDVPVSNLQSFLPDEAEIDVDRVKGRISADPDEQYRFEKIINTELISLYLDSEGGVDPDEIFVDLLTGNFTQESDIERVRNLVEEIKGE</sequence>
<dbReference type="EMBL" id="AOLY01000029">
    <property type="protein sequence ID" value="EMA30926.1"/>
    <property type="molecule type" value="Genomic_DNA"/>
</dbReference>
<evidence type="ECO:0000313" key="1">
    <source>
        <dbReference type="EMBL" id="EMA30926.1"/>
    </source>
</evidence>
<dbReference type="RefSeq" id="WP_004592369.1">
    <property type="nucleotide sequence ID" value="NZ_AOLY01000029.1"/>
</dbReference>
<keyword evidence="2" id="KW-1185">Reference proteome</keyword>
<proteinExistence type="predicted"/>
<gene>
    <name evidence="1" type="ORF">C444_09030</name>
</gene>
<dbReference type="PATRIC" id="fig|1227453.3.peg.1772"/>
<reference evidence="1 2" key="1">
    <citation type="journal article" date="2014" name="PLoS Genet.">
        <title>Phylogenetically driven sequencing of extremely halophilic archaea reveals strategies for static and dynamic osmo-response.</title>
        <authorList>
            <person name="Becker E.A."/>
            <person name="Seitzer P.M."/>
            <person name="Tritt A."/>
            <person name="Larsen D."/>
            <person name="Krusor M."/>
            <person name="Yao A.I."/>
            <person name="Wu D."/>
            <person name="Madern D."/>
            <person name="Eisen J.A."/>
            <person name="Darling A.E."/>
            <person name="Facciotti M.T."/>
        </authorList>
    </citation>
    <scope>NUCLEOTIDE SEQUENCE [LARGE SCALE GENOMIC DNA]</scope>
    <source>
        <strain evidence="2">ATCC 49778 / DSM 6131 / JCM 7785 / NBRC 101032 / NCIMB 13157 / TR-1</strain>
    </source>
</reference>
<dbReference type="AlphaFoldDB" id="M0LBH5"/>
<dbReference type="OrthoDB" id="275578at2157"/>
<accession>M0LBH5</accession>
<dbReference type="Proteomes" id="UP000011524">
    <property type="component" value="Unassembled WGS sequence"/>
</dbReference>
<name>M0LBH5_HALJT</name>
<organism evidence="1 2">
    <name type="scientific">Haloarcula japonica (strain ATCC 49778 / DSM 6131 / JCM 7785 / NBRC 101032 / NCIMB 13157 / TR-1)</name>
    <dbReference type="NCBI Taxonomy" id="1227453"/>
    <lineage>
        <taxon>Archaea</taxon>
        <taxon>Methanobacteriati</taxon>
        <taxon>Methanobacteriota</taxon>
        <taxon>Stenosarchaea group</taxon>
        <taxon>Halobacteria</taxon>
        <taxon>Halobacteriales</taxon>
        <taxon>Haloarculaceae</taxon>
        <taxon>Haloarcula</taxon>
    </lineage>
</organism>